<organism evidence="1">
    <name type="scientific">Collimonas fungivorans</name>
    <dbReference type="NCBI Taxonomy" id="158899"/>
    <lineage>
        <taxon>Bacteria</taxon>
        <taxon>Pseudomonadati</taxon>
        <taxon>Pseudomonadota</taxon>
        <taxon>Betaproteobacteria</taxon>
        <taxon>Burkholderiales</taxon>
        <taxon>Oxalobacteraceae</taxon>
        <taxon>Collimonas</taxon>
    </lineage>
</organism>
<dbReference type="EMBL" id="CP013232">
    <property type="protein sequence ID" value="AMO95474.1"/>
    <property type="molecule type" value="Genomic_DNA"/>
</dbReference>
<name>A0A127PCY8_9BURK</name>
<dbReference type="Proteomes" id="UP000072421">
    <property type="component" value="Chromosome"/>
</dbReference>
<protein>
    <submittedName>
        <fullName evidence="1">Uncharacterized protein</fullName>
    </submittedName>
</protein>
<dbReference type="AlphaFoldDB" id="A0A127PCY8"/>
<sequence>MGCYFAPFLIIVASAPFIAGKENKSPLTKTVSIHRRIT</sequence>
<proteinExistence type="predicted"/>
<evidence type="ECO:0000313" key="2">
    <source>
        <dbReference type="Proteomes" id="UP000072421"/>
    </source>
</evidence>
<reference evidence="1 2" key="1">
    <citation type="submission" date="2015-11" db="EMBL/GenBank/DDBJ databases">
        <title>Exploring the genomic traits of fungus-feeding bacterial genus Collimonas.</title>
        <authorList>
            <person name="Song C."/>
            <person name="Schmidt R."/>
            <person name="de Jager V."/>
            <person name="Krzyzanowska D."/>
            <person name="Jongedijk E."/>
            <person name="Cankar K."/>
            <person name="Beekwilder J."/>
            <person name="van Veen A."/>
            <person name="de Boer W."/>
            <person name="van Veen J.A."/>
            <person name="Garbeva P."/>
        </authorList>
    </citation>
    <scope>NUCLEOTIDE SEQUENCE [LARGE SCALE GENOMIC DNA]</scope>
    <source>
        <strain evidence="1 2">Ter6</strain>
    </source>
</reference>
<evidence type="ECO:0000313" key="1">
    <source>
        <dbReference type="EMBL" id="AMO95474.1"/>
    </source>
</evidence>
<dbReference type="PATRIC" id="fig|158899.10.peg.2798"/>
<gene>
    <name evidence="1" type="ORF">CFter6_2806</name>
</gene>
<accession>A0A127PCY8</accession>